<feature type="domain" description="DNA methylase N-4/N-6" evidence="4">
    <location>
        <begin position="21"/>
        <end position="230"/>
    </location>
</feature>
<evidence type="ECO:0000256" key="2">
    <source>
        <dbReference type="ARBA" id="ARBA00022679"/>
    </source>
</evidence>
<evidence type="ECO:0000256" key="1">
    <source>
        <dbReference type="ARBA" id="ARBA00022603"/>
    </source>
</evidence>
<dbReference type="EMBL" id="CP016898">
    <property type="protein sequence ID" value="APV37693.1"/>
    <property type="molecule type" value="Genomic_DNA"/>
</dbReference>
<evidence type="ECO:0000313" key="5">
    <source>
        <dbReference type="EMBL" id="APV37693.1"/>
    </source>
</evidence>
<dbReference type="EC" id="2.1.1.-" evidence="3"/>
<keyword evidence="2 5" id="KW-0808">Transferase</keyword>
<dbReference type="Gene3D" id="3.40.50.150">
    <property type="entry name" value="Vaccinia Virus protein VP39"/>
    <property type="match status" value="1"/>
</dbReference>
<reference evidence="5 6" key="1">
    <citation type="submission" date="2016-08" db="EMBL/GenBank/DDBJ databases">
        <title>Complete genome sequence of Acinetobacter baylyi strain GFJ2.</title>
        <authorList>
            <person name="Tabata M."/>
            <person name="Kuboki S."/>
            <person name="Gibu N."/>
            <person name="Kinouchi Y."/>
            <person name="Vangnai A."/>
            <person name="Kasai D."/>
            <person name="Fukuda M."/>
        </authorList>
    </citation>
    <scope>NUCLEOTIDE SEQUENCE [LARGE SCALE GENOMIC DNA]</scope>
    <source>
        <strain evidence="5 6">GFJ2</strain>
        <plasmid evidence="6">Plasmid pgfj2</plasmid>
    </source>
</reference>
<dbReference type="Proteomes" id="UP000185674">
    <property type="component" value="Plasmid pGFJ2"/>
</dbReference>
<dbReference type="GO" id="GO:0003677">
    <property type="term" value="F:DNA binding"/>
    <property type="evidence" value="ECO:0007669"/>
    <property type="project" value="InterPro"/>
</dbReference>
<proteinExistence type="inferred from homology"/>
<dbReference type="Pfam" id="PF01555">
    <property type="entry name" value="N6_N4_Mtase"/>
    <property type="match status" value="1"/>
</dbReference>
<evidence type="ECO:0000256" key="3">
    <source>
        <dbReference type="RuleBase" id="RU362026"/>
    </source>
</evidence>
<geneLocation type="plasmid" evidence="6">
    <name>pgfj2</name>
</geneLocation>
<name>A0A1P8EN81_9GAMM</name>
<sequence length="258" mass="29842">MYEIKQGDCLELMKSIEDNSINLILADLPYGVTECEWDQVIPFSPLWSEYERIISPNGAIILFSMQPFTSALINSNPKIFRYELIWEKPAATGFLNVKIQPLRAHENILVFYKRTPTYNPIKTTGHKRQRASRRKVSSPVYGKQLTNLDYDSTERYPRSVLCFSNDRQKSAIHPTQKPVALCEYLIKTYSNKGDTVLDNVMGSASTGIACINTERHFIGFEMNEQYFTDASERFRLAQYEFDHGVKQQLLFEEEDCHI</sequence>
<dbReference type="PRINTS" id="PR00508">
    <property type="entry name" value="S21N4MTFRASE"/>
</dbReference>
<dbReference type="SUPFAM" id="SSF53335">
    <property type="entry name" value="S-adenosyl-L-methionine-dependent methyltransferases"/>
    <property type="match status" value="1"/>
</dbReference>
<protein>
    <recommendedName>
        <fullName evidence="3">Methyltransferase</fullName>
        <ecNumber evidence="3">2.1.1.-</ecNumber>
    </recommendedName>
</protein>
<dbReference type="KEGG" id="asol:BEN76_16715"/>
<dbReference type="AlphaFoldDB" id="A0A1P8EN81"/>
<dbReference type="InterPro" id="IPR001091">
    <property type="entry name" value="RM_Methyltransferase"/>
</dbReference>
<dbReference type="InterPro" id="IPR002941">
    <property type="entry name" value="DNA_methylase_N4/N6"/>
</dbReference>
<comment type="similarity">
    <text evidence="3">Belongs to the N(4)/N(6)-methyltransferase family.</text>
</comment>
<dbReference type="RefSeq" id="WP_076033701.1">
    <property type="nucleotide sequence ID" value="NZ_CP016898.1"/>
</dbReference>
<evidence type="ECO:0000259" key="4">
    <source>
        <dbReference type="Pfam" id="PF01555"/>
    </source>
</evidence>
<dbReference type="GO" id="GO:0032259">
    <property type="term" value="P:methylation"/>
    <property type="evidence" value="ECO:0007669"/>
    <property type="project" value="UniProtKB-KW"/>
</dbReference>
<dbReference type="InterPro" id="IPR029063">
    <property type="entry name" value="SAM-dependent_MTases_sf"/>
</dbReference>
<keyword evidence="1 5" id="KW-0489">Methyltransferase</keyword>
<gene>
    <name evidence="5" type="ORF">BEN76_16715</name>
</gene>
<dbReference type="REBASE" id="182242">
    <property type="entry name" value="M.AsoGFJ2ORF16715P"/>
</dbReference>
<dbReference type="GO" id="GO:0008170">
    <property type="term" value="F:N-methyltransferase activity"/>
    <property type="evidence" value="ECO:0007669"/>
    <property type="project" value="InterPro"/>
</dbReference>
<accession>A0A1P8EN81</accession>
<keyword evidence="5" id="KW-0614">Plasmid</keyword>
<organism evidence="5 6">
    <name type="scientific">Acinetobacter soli</name>
    <dbReference type="NCBI Taxonomy" id="487316"/>
    <lineage>
        <taxon>Bacteria</taxon>
        <taxon>Pseudomonadati</taxon>
        <taxon>Pseudomonadota</taxon>
        <taxon>Gammaproteobacteria</taxon>
        <taxon>Moraxellales</taxon>
        <taxon>Moraxellaceae</taxon>
        <taxon>Acinetobacter</taxon>
    </lineage>
</organism>
<evidence type="ECO:0000313" key="6">
    <source>
        <dbReference type="Proteomes" id="UP000185674"/>
    </source>
</evidence>